<keyword evidence="6 8" id="KW-0472">Membrane</keyword>
<feature type="transmembrane region" description="Helical" evidence="8">
    <location>
        <begin position="164"/>
        <end position="183"/>
    </location>
</feature>
<feature type="transmembrane region" description="Helical" evidence="8">
    <location>
        <begin position="125"/>
        <end position="144"/>
    </location>
</feature>
<dbReference type="GO" id="GO:0016020">
    <property type="term" value="C:membrane"/>
    <property type="evidence" value="ECO:0007669"/>
    <property type="project" value="UniProtKB-SubCell"/>
</dbReference>
<dbReference type="InterPro" id="IPR022357">
    <property type="entry name" value="MIP_CS"/>
</dbReference>
<feature type="transmembrane region" description="Helical" evidence="8">
    <location>
        <begin position="75"/>
        <end position="96"/>
    </location>
</feature>
<evidence type="ECO:0000256" key="5">
    <source>
        <dbReference type="ARBA" id="ARBA00023016"/>
    </source>
</evidence>
<dbReference type="GO" id="GO:0015267">
    <property type="term" value="F:channel activity"/>
    <property type="evidence" value="ECO:0007669"/>
    <property type="project" value="InterPro"/>
</dbReference>
<reference evidence="9" key="1">
    <citation type="submission" date="2021-03" db="EMBL/GenBank/DDBJ databases">
        <authorList>
            <consortium name="Genoscope - CEA"/>
            <person name="William W."/>
        </authorList>
    </citation>
    <scope>NUCLEOTIDE SEQUENCE</scope>
    <source>
        <strain evidence="9">Doubled-haploid Pahang</strain>
    </source>
</reference>
<comment type="subcellular location">
    <subcellularLocation>
        <location evidence="1">Membrane</location>
        <topology evidence="1">Multi-pass membrane protein</topology>
    </subcellularLocation>
</comment>
<organism evidence="9">
    <name type="scientific">Musa acuminata subsp. malaccensis</name>
    <name type="common">Wild banana</name>
    <name type="synonym">Musa malaccensis</name>
    <dbReference type="NCBI Taxonomy" id="214687"/>
    <lineage>
        <taxon>Eukaryota</taxon>
        <taxon>Viridiplantae</taxon>
        <taxon>Streptophyta</taxon>
        <taxon>Embryophyta</taxon>
        <taxon>Tracheophyta</taxon>
        <taxon>Spermatophyta</taxon>
        <taxon>Magnoliopsida</taxon>
        <taxon>Liliopsida</taxon>
        <taxon>Zingiberales</taxon>
        <taxon>Musaceae</taxon>
        <taxon>Musa</taxon>
    </lineage>
</organism>
<dbReference type="PANTHER" id="PTHR45724">
    <property type="entry name" value="AQUAPORIN NIP2-1"/>
    <property type="match status" value="1"/>
</dbReference>
<dbReference type="InterPro" id="IPR034294">
    <property type="entry name" value="Aquaporin_transptr"/>
</dbReference>
<dbReference type="Gene3D" id="1.20.1080.10">
    <property type="entry name" value="Glycerol uptake facilitator protein"/>
    <property type="match status" value="1"/>
</dbReference>
<evidence type="ECO:0000256" key="3">
    <source>
        <dbReference type="ARBA" id="ARBA00022692"/>
    </source>
</evidence>
<gene>
    <name evidence="9" type="ORF">GSMUA_115390.1</name>
</gene>
<accession>A0A8D7A233</accession>
<dbReference type="AlphaFoldDB" id="A0A8D7A233"/>
<evidence type="ECO:0000256" key="6">
    <source>
        <dbReference type="ARBA" id="ARBA00023136"/>
    </source>
</evidence>
<keyword evidence="2 7" id="KW-0813">Transport</keyword>
<dbReference type="InterPro" id="IPR023271">
    <property type="entry name" value="Aquaporin-like"/>
</dbReference>
<comment type="similarity">
    <text evidence="7">Belongs to the MIP/aquaporin (TC 1.A.8) family.</text>
</comment>
<dbReference type="Pfam" id="PF00230">
    <property type="entry name" value="MIP"/>
    <property type="match status" value="1"/>
</dbReference>
<evidence type="ECO:0000256" key="1">
    <source>
        <dbReference type="ARBA" id="ARBA00004141"/>
    </source>
</evidence>
<name>A0A8D7A233_MUSAM</name>
<dbReference type="PRINTS" id="PR00783">
    <property type="entry name" value="MINTRINSICP"/>
</dbReference>
<evidence type="ECO:0000256" key="4">
    <source>
        <dbReference type="ARBA" id="ARBA00022989"/>
    </source>
</evidence>
<dbReference type="PANTHER" id="PTHR45724:SF16">
    <property type="entry name" value="AQUAPORIN NIP2-1"/>
    <property type="match status" value="1"/>
</dbReference>
<dbReference type="InterPro" id="IPR000425">
    <property type="entry name" value="MIP"/>
</dbReference>
<proteinExistence type="inferred from homology"/>
<evidence type="ECO:0000256" key="8">
    <source>
        <dbReference type="SAM" id="Phobius"/>
    </source>
</evidence>
<keyword evidence="4 8" id="KW-1133">Transmembrane helix</keyword>
<sequence length="193" mass="20826">MASFNEIHDIDVVTVQTLAAEDDFVPAARLRRRKCFQEIFPPFLLRKVIAEVIATFLLVFVTCGAGALNKNNPRVVSQLGASVAGGLIVTVMIYAVGHISGAHMNPAVTLAFAVSRHFPWIQVPFYWSAQFSGAMIASFILRELLHPITDLGTTTPSSTPARSLIMEVVVTFSMMFVTSAVATDTKAVGELAG</sequence>
<dbReference type="EMBL" id="HG996469">
    <property type="protein sequence ID" value="CAG1841744.1"/>
    <property type="molecule type" value="Genomic_DNA"/>
</dbReference>
<evidence type="ECO:0000313" key="9">
    <source>
        <dbReference type="EMBL" id="CAG1841744.1"/>
    </source>
</evidence>
<keyword evidence="5" id="KW-0346">Stress response</keyword>
<feature type="transmembrane region" description="Helical" evidence="8">
    <location>
        <begin position="48"/>
        <end position="68"/>
    </location>
</feature>
<keyword evidence="3 7" id="KW-0812">Transmembrane</keyword>
<dbReference type="PROSITE" id="PS00221">
    <property type="entry name" value="MIP"/>
    <property type="match status" value="1"/>
</dbReference>
<evidence type="ECO:0000256" key="7">
    <source>
        <dbReference type="RuleBase" id="RU000477"/>
    </source>
</evidence>
<protein>
    <submittedName>
        <fullName evidence="9">(wild Malaysian banana) hypothetical protein</fullName>
    </submittedName>
</protein>
<evidence type="ECO:0000256" key="2">
    <source>
        <dbReference type="ARBA" id="ARBA00022448"/>
    </source>
</evidence>
<dbReference type="SUPFAM" id="SSF81338">
    <property type="entry name" value="Aquaporin-like"/>
    <property type="match status" value="1"/>
</dbReference>